<dbReference type="GO" id="GO:0003723">
    <property type="term" value="F:RNA binding"/>
    <property type="evidence" value="ECO:0007669"/>
    <property type="project" value="UniProtKB-UniRule"/>
</dbReference>
<evidence type="ECO:0000256" key="2">
    <source>
        <dbReference type="RuleBase" id="RU003515"/>
    </source>
</evidence>
<protein>
    <recommendedName>
        <fullName evidence="2">Ribonuclease</fullName>
        <ecNumber evidence="2">3.1.26.4</ecNumber>
    </recommendedName>
</protein>
<comment type="similarity">
    <text evidence="2">Belongs to the RNase HII family.</text>
</comment>
<dbReference type="PROSITE" id="PS51975">
    <property type="entry name" value="RNASE_H_2"/>
    <property type="match status" value="1"/>
</dbReference>
<dbReference type="STRING" id="1277257.G293_04895"/>
<dbReference type="GO" id="GO:0004523">
    <property type="term" value="F:RNA-DNA hybrid ribonuclease activity"/>
    <property type="evidence" value="ECO:0007669"/>
    <property type="project" value="UniProtKB-EC"/>
</dbReference>
<accession>A0A0G3I3Y7</accession>
<keyword evidence="2" id="KW-0378">Hydrolase</keyword>
<proteinExistence type="inferred from homology"/>
<dbReference type="InterPro" id="IPR012337">
    <property type="entry name" value="RNaseH-like_sf"/>
</dbReference>
<name>A0A0G3I3Y7_LIBAF</name>
<keyword evidence="2" id="KW-0540">Nuclease</keyword>
<evidence type="ECO:0000313" key="4">
    <source>
        <dbReference type="EMBL" id="AKK20594.1"/>
    </source>
</evidence>
<comment type="caution">
    <text evidence="1">Lacks conserved residue(s) required for the propagation of feature annotation.</text>
</comment>
<organism evidence="4 5">
    <name type="scientific">Candidatus Liberibacter africanus PTSAPSY</name>
    <dbReference type="NCBI Taxonomy" id="1277257"/>
    <lineage>
        <taxon>Bacteria</taxon>
        <taxon>Pseudomonadati</taxon>
        <taxon>Pseudomonadota</taxon>
        <taxon>Alphaproteobacteria</taxon>
        <taxon>Hyphomicrobiales</taxon>
        <taxon>Rhizobiaceae</taxon>
        <taxon>Liberibacter</taxon>
    </lineage>
</organism>
<evidence type="ECO:0000259" key="3">
    <source>
        <dbReference type="PROSITE" id="PS51975"/>
    </source>
</evidence>
<dbReference type="PATRIC" id="fig|1277257.4.peg.1058"/>
<dbReference type="EC" id="3.1.26.4" evidence="2"/>
<dbReference type="Proteomes" id="UP000035503">
    <property type="component" value="Chromosome"/>
</dbReference>
<feature type="domain" description="RNase H type-2" evidence="3">
    <location>
        <begin position="2"/>
        <end position="27"/>
    </location>
</feature>
<keyword evidence="5" id="KW-1185">Reference proteome</keyword>
<comment type="catalytic activity">
    <reaction evidence="2">
        <text>Endonucleolytic cleavage to 5'-phosphomonoester.</text>
        <dbReference type="EC" id="3.1.26.4"/>
    </reaction>
</comment>
<dbReference type="AlphaFoldDB" id="A0A0G3I3Y7"/>
<dbReference type="Gene3D" id="3.30.420.10">
    <property type="entry name" value="Ribonuclease H-like superfamily/Ribonuclease H"/>
    <property type="match status" value="1"/>
</dbReference>
<comment type="function">
    <text evidence="2">Endonuclease that specifically degrades the RNA of RNA-DNA hybrids.</text>
</comment>
<dbReference type="KEGG" id="lau:G293_04895"/>
<dbReference type="EMBL" id="CP004021">
    <property type="protein sequence ID" value="AKK20594.1"/>
    <property type="molecule type" value="Genomic_DNA"/>
</dbReference>
<evidence type="ECO:0000313" key="5">
    <source>
        <dbReference type="Proteomes" id="UP000035503"/>
    </source>
</evidence>
<dbReference type="SUPFAM" id="SSF53098">
    <property type="entry name" value="Ribonuclease H-like"/>
    <property type="match status" value="1"/>
</dbReference>
<reference evidence="4 5" key="1">
    <citation type="journal article" date="2015" name="Genome Announc.">
        <title>Complete Genome Sequence of 'Candidatus Liberibacter africanus,' a Bacterium Associated with Citrus Huanglongbing.</title>
        <authorList>
            <person name="Lin H."/>
            <person name="Pietersen G."/>
            <person name="Han C."/>
            <person name="Read D.A."/>
            <person name="Lou B."/>
            <person name="Gupta G."/>
            <person name="Civerolo E.L."/>
        </authorList>
    </citation>
    <scope>NUCLEOTIDE SEQUENCE [LARGE SCALE GENOMIC DNA]</scope>
    <source>
        <strain evidence="4 5">PTSAPSY</strain>
    </source>
</reference>
<gene>
    <name evidence="4" type="ORF">G293_04895</name>
</gene>
<sequence length="27" mass="2718">MWPVAGIDEVGRGAIAGPVVVADIILV</sequence>
<dbReference type="InterPro" id="IPR036397">
    <property type="entry name" value="RNaseH_sf"/>
</dbReference>
<dbReference type="InterPro" id="IPR024567">
    <property type="entry name" value="RNase_HII/HIII_dom"/>
</dbReference>
<keyword evidence="2" id="KW-0255">Endonuclease</keyword>
<dbReference type="Pfam" id="PF01351">
    <property type="entry name" value="RNase_HII"/>
    <property type="match status" value="1"/>
</dbReference>
<evidence type="ECO:0000256" key="1">
    <source>
        <dbReference type="PROSITE-ProRule" id="PRU01319"/>
    </source>
</evidence>